<keyword evidence="2" id="KW-1185">Reference proteome</keyword>
<gene>
    <name evidence="1" type="ORF">COMA2_30342</name>
</gene>
<dbReference type="Proteomes" id="UP000198736">
    <property type="component" value="Unassembled WGS sequence"/>
</dbReference>
<protein>
    <submittedName>
        <fullName evidence="1">Uncharacterized protein</fullName>
    </submittedName>
</protein>
<evidence type="ECO:0000313" key="2">
    <source>
        <dbReference type="Proteomes" id="UP000198736"/>
    </source>
</evidence>
<sequence>MTPWAPVDMTSGLVTPATMNARQEFTATPYGPDSLWHDAIDVNWVADRASCRRWPTREF</sequence>
<organism evidence="1 2">
    <name type="scientific">Candidatus Nitrospira nitrificans</name>
    <dbReference type="NCBI Taxonomy" id="1742973"/>
    <lineage>
        <taxon>Bacteria</taxon>
        <taxon>Pseudomonadati</taxon>
        <taxon>Nitrospirota</taxon>
        <taxon>Nitrospiria</taxon>
        <taxon>Nitrospirales</taxon>
        <taxon>Nitrospiraceae</taxon>
        <taxon>Nitrospira</taxon>
    </lineage>
</organism>
<name>A0A0S4LR51_9BACT</name>
<dbReference type="EMBL" id="CZPZ01000023">
    <property type="protein sequence ID" value="CUS37570.1"/>
    <property type="molecule type" value="Genomic_DNA"/>
</dbReference>
<dbReference type="STRING" id="1742973.COMA2_30342"/>
<evidence type="ECO:0000313" key="1">
    <source>
        <dbReference type="EMBL" id="CUS37570.1"/>
    </source>
</evidence>
<accession>A0A0S4LR51</accession>
<reference evidence="2" key="1">
    <citation type="submission" date="2015-10" db="EMBL/GenBank/DDBJ databases">
        <authorList>
            <person name="Luecker S."/>
            <person name="Luecker S."/>
        </authorList>
    </citation>
    <scope>NUCLEOTIDE SEQUENCE [LARGE SCALE GENOMIC DNA]</scope>
</reference>
<dbReference type="AlphaFoldDB" id="A0A0S4LR51"/>
<proteinExistence type="predicted"/>